<dbReference type="EMBL" id="JAAITT010000048">
    <property type="protein sequence ID" value="NSJ51812.1"/>
    <property type="molecule type" value="Genomic_DNA"/>
</dbReference>
<feature type="transmembrane region" description="Helical" evidence="1">
    <location>
        <begin position="67"/>
        <end position="85"/>
    </location>
</feature>
<keyword evidence="4" id="KW-1185">Reference proteome</keyword>
<reference evidence="3 4" key="1">
    <citation type="journal article" date="2020" name="Cell Host Microbe">
        <title>Functional and Genomic Variation between Human-Derived Isolates of Lachnospiraceae Reveals Inter- and Intra-Species Diversity.</title>
        <authorList>
            <person name="Sorbara M.T."/>
            <person name="Littmann E.R."/>
            <person name="Fontana E."/>
            <person name="Moody T.U."/>
            <person name="Kohout C.E."/>
            <person name="Gjonbalaj M."/>
            <person name="Eaton V."/>
            <person name="Seok R."/>
            <person name="Leiner I.M."/>
            <person name="Pamer E.G."/>
        </authorList>
    </citation>
    <scope>NUCLEOTIDE SEQUENCE [LARGE SCALE GENOMIC DNA]</scope>
    <source>
        <strain evidence="3 4">MSK.1.17</strain>
    </source>
</reference>
<dbReference type="AlphaFoldDB" id="A0AAW5BXL7"/>
<accession>A0AAW5BXL7</accession>
<feature type="transmembrane region" description="Helical" evidence="1">
    <location>
        <begin position="136"/>
        <end position="156"/>
    </location>
</feature>
<evidence type="ECO:0000313" key="3">
    <source>
        <dbReference type="EMBL" id="NSJ51812.1"/>
    </source>
</evidence>
<dbReference type="InterPro" id="IPR004676">
    <property type="entry name" value="Cd-R_transporter"/>
</dbReference>
<dbReference type="EMBL" id="JAKNGE010000045">
    <property type="protein sequence ID" value="MCG4748866.1"/>
    <property type="molecule type" value="Genomic_DNA"/>
</dbReference>
<evidence type="ECO:0000313" key="2">
    <source>
        <dbReference type="EMBL" id="MCG4748866.1"/>
    </source>
</evidence>
<proteinExistence type="predicted"/>
<reference evidence="2" key="3">
    <citation type="submission" date="2022-01" db="EMBL/GenBank/DDBJ databases">
        <title>Collection of gut derived symbiotic bacterial strains cultured from healthy donors.</title>
        <authorList>
            <person name="Lin H."/>
            <person name="Kohout C."/>
            <person name="Waligurski E."/>
            <person name="Pamer E.G."/>
        </authorList>
    </citation>
    <scope>NUCLEOTIDE SEQUENCE</scope>
    <source>
        <strain evidence="2">DFI.6.55</strain>
    </source>
</reference>
<name>A0AAW5BXL7_9FIRM</name>
<gene>
    <name evidence="3" type="ORF">G5B36_24355</name>
    <name evidence="2" type="ORF">L0N08_25965</name>
</gene>
<protein>
    <submittedName>
        <fullName evidence="2">Cadmium resistance transporter</fullName>
    </submittedName>
    <submittedName>
        <fullName evidence="3">Cadmium transporter</fullName>
    </submittedName>
</protein>
<feature type="transmembrane region" description="Helical" evidence="1">
    <location>
        <begin position="41"/>
        <end position="61"/>
    </location>
</feature>
<reference evidence="3" key="2">
    <citation type="submission" date="2020-02" db="EMBL/GenBank/DDBJ databases">
        <authorList>
            <person name="Littmann E."/>
            <person name="Sorbara M."/>
        </authorList>
    </citation>
    <scope>NUCLEOTIDE SEQUENCE</scope>
    <source>
        <strain evidence="3">MSK.1.17</strain>
    </source>
</reference>
<feature type="transmembrane region" description="Helical" evidence="1">
    <location>
        <begin position="168"/>
        <end position="187"/>
    </location>
</feature>
<evidence type="ECO:0000313" key="5">
    <source>
        <dbReference type="Proteomes" id="UP001299608"/>
    </source>
</evidence>
<dbReference type="Proteomes" id="UP000669239">
    <property type="component" value="Unassembled WGS sequence"/>
</dbReference>
<keyword evidence="1" id="KW-0472">Membrane</keyword>
<keyword evidence="1" id="KW-1133">Transmembrane helix</keyword>
<evidence type="ECO:0000313" key="4">
    <source>
        <dbReference type="Proteomes" id="UP000669239"/>
    </source>
</evidence>
<dbReference type="Proteomes" id="UP001299608">
    <property type="component" value="Unassembled WGS sequence"/>
</dbReference>
<sequence length="188" mass="19752">MAEILITSGLAFAGTNMDDILILMILFAAAGSRKERLCITAGQYLGMGLLTLISIAGAYGARILPQGYIRFLGILPIFLGIKAWTGYRKIQGWGGCGMEGSGVMGVMMLTAANGADNLGVYIPVFSQYSIWEQLEAAVVFGCMTAVWCLAGVKLAGCTPVKECIRKSGHILIPAVLVCLGIGILMGGP</sequence>
<dbReference type="Pfam" id="PF03596">
    <property type="entry name" value="Cad"/>
    <property type="match status" value="1"/>
</dbReference>
<organism evidence="2 5">
    <name type="scientific">Enterocloster aldenensis</name>
    <dbReference type="NCBI Taxonomy" id="358742"/>
    <lineage>
        <taxon>Bacteria</taxon>
        <taxon>Bacillati</taxon>
        <taxon>Bacillota</taxon>
        <taxon>Clostridia</taxon>
        <taxon>Lachnospirales</taxon>
        <taxon>Lachnospiraceae</taxon>
        <taxon>Enterocloster</taxon>
    </lineage>
</organism>
<dbReference type="RefSeq" id="WP_117563069.1">
    <property type="nucleotide sequence ID" value="NZ_JAAITT010000048.1"/>
</dbReference>
<keyword evidence="1" id="KW-0812">Transmembrane</keyword>
<evidence type="ECO:0000256" key="1">
    <source>
        <dbReference type="SAM" id="Phobius"/>
    </source>
</evidence>
<comment type="caution">
    <text evidence="2">The sequence shown here is derived from an EMBL/GenBank/DDBJ whole genome shotgun (WGS) entry which is preliminary data.</text>
</comment>
<feature type="transmembrane region" description="Helical" evidence="1">
    <location>
        <begin position="6"/>
        <end position="29"/>
    </location>
</feature>